<dbReference type="PROSITE" id="PS51186">
    <property type="entry name" value="GNAT"/>
    <property type="match status" value="1"/>
</dbReference>
<organism evidence="5 6">
    <name type="scientific">Haloferax profundi</name>
    <dbReference type="NCBI Taxonomy" id="1544718"/>
    <lineage>
        <taxon>Archaea</taxon>
        <taxon>Methanobacteriati</taxon>
        <taxon>Methanobacteriota</taxon>
        <taxon>Stenosarchaea group</taxon>
        <taxon>Halobacteria</taxon>
        <taxon>Halobacteriales</taxon>
        <taxon>Haloferacaceae</taxon>
        <taxon>Haloferax</taxon>
    </lineage>
</organism>
<dbReference type="Gene3D" id="3.40.630.30">
    <property type="match status" value="1"/>
</dbReference>
<dbReference type="SUPFAM" id="SSF55729">
    <property type="entry name" value="Acyl-CoA N-acyltransferases (Nat)"/>
    <property type="match status" value="1"/>
</dbReference>
<name>A0A0W1SWJ1_9EURY</name>
<evidence type="ECO:0000256" key="2">
    <source>
        <dbReference type="ARBA" id="ARBA00023315"/>
    </source>
</evidence>
<dbReference type="GO" id="GO:0016747">
    <property type="term" value="F:acyltransferase activity, transferring groups other than amino-acyl groups"/>
    <property type="evidence" value="ECO:0007669"/>
    <property type="project" value="InterPro"/>
</dbReference>
<keyword evidence="6" id="KW-1185">Reference proteome</keyword>
<keyword evidence="2" id="KW-0012">Acyltransferase</keyword>
<gene>
    <name evidence="5" type="ORF">AUR66_05920</name>
</gene>
<protein>
    <submittedName>
        <fullName evidence="5">Protein acetyltransferase</fullName>
    </submittedName>
</protein>
<sequence>MTETTVVEGESVALRPVERDDATLLQRSTTDPEIRVPLGAPAPQNHHQATEFIEQTVEESDNIAFVAEVDGEAIGFVMAEIRDYGRPELVYWLLPEYHGQGYGTDAVECLVDYLFRTVECHGLQAVTFAFNDASRGVLERLGFVKEGRLREAAFVDGSYEDVLRFGLLRSEWEESRSD</sequence>
<feature type="domain" description="N-acetyltransferase" evidence="4">
    <location>
        <begin position="12"/>
        <end position="166"/>
    </location>
</feature>
<dbReference type="EMBL" id="LOPV01000018">
    <property type="protein sequence ID" value="KTG30833.1"/>
    <property type="molecule type" value="Genomic_DNA"/>
</dbReference>
<dbReference type="InterPro" id="IPR051531">
    <property type="entry name" value="N-acetyltransferase"/>
</dbReference>
<dbReference type="Proteomes" id="UP000053157">
    <property type="component" value="Unassembled WGS sequence"/>
</dbReference>
<dbReference type="Pfam" id="PF13302">
    <property type="entry name" value="Acetyltransf_3"/>
    <property type="match status" value="1"/>
</dbReference>
<accession>A0A0W1SWJ1</accession>
<dbReference type="CDD" id="cd04301">
    <property type="entry name" value="NAT_SF"/>
    <property type="match status" value="1"/>
</dbReference>
<evidence type="ECO:0000259" key="4">
    <source>
        <dbReference type="PROSITE" id="PS51186"/>
    </source>
</evidence>
<dbReference type="AlphaFoldDB" id="A0A0W1SWJ1"/>
<comment type="caution">
    <text evidence="5">The sequence shown here is derived from an EMBL/GenBank/DDBJ whole genome shotgun (WGS) entry which is preliminary data.</text>
</comment>
<reference evidence="5 6" key="1">
    <citation type="submission" date="2015-12" db="EMBL/GenBank/DDBJ databases">
        <title>Haloferax profundi sp. nov. isolated from the Discovery deep brine-seawater interface in the Red Sea.</title>
        <authorList>
            <person name="Zhang G."/>
            <person name="Stingl U."/>
            <person name="Rashid M."/>
        </authorList>
    </citation>
    <scope>NUCLEOTIDE SEQUENCE [LARGE SCALE GENOMIC DNA]</scope>
    <source>
        <strain evidence="5 6">SB29</strain>
    </source>
</reference>
<dbReference type="RefSeq" id="WP_058570644.1">
    <property type="nucleotide sequence ID" value="NZ_LOPV01000018.1"/>
</dbReference>
<evidence type="ECO:0000313" key="5">
    <source>
        <dbReference type="EMBL" id="KTG30833.1"/>
    </source>
</evidence>
<proteinExistence type="inferred from homology"/>
<dbReference type="PANTHER" id="PTHR43792">
    <property type="entry name" value="GNAT FAMILY, PUTATIVE (AFU_ORTHOLOGUE AFUA_3G00765)-RELATED-RELATED"/>
    <property type="match status" value="1"/>
</dbReference>
<dbReference type="PANTHER" id="PTHR43792:SF8">
    <property type="entry name" value="[RIBOSOMAL PROTEIN US5]-ALANINE N-ACETYLTRANSFERASE"/>
    <property type="match status" value="1"/>
</dbReference>
<comment type="similarity">
    <text evidence="3">Belongs to the acetyltransferase family. RimJ subfamily.</text>
</comment>
<dbReference type="OrthoDB" id="120213at2157"/>
<dbReference type="InterPro" id="IPR016181">
    <property type="entry name" value="Acyl_CoA_acyltransferase"/>
</dbReference>
<evidence type="ECO:0000256" key="1">
    <source>
        <dbReference type="ARBA" id="ARBA00022679"/>
    </source>
</evidence>
<evidence type="ECO:0000256" key="3">
    <source>
        <dbReference type="ARBA" id="ARBA00038502"/>
    </source>
</evidence>
<keyword evidence="1 5" id="KW-0808">Transferase</keyword>
<evidence type="ECO:0000313" key="6">
    <source>
        <dbReference type="Proteomes" id="UP000053157"/>
    </source>
</evidence>
<dbReference type="InterPro" id="IPR000182">
    <property type="entry name" value="GNAT_dom"/>
</dbReference>